<proteinExistence type="predicted"/>
<evidence type="ECO:0000313" key="1">
    <source>
        <dbReference type="EMBL" id="MBW5484639.1"/>
    </source>
</evidence>
<keyword evidence="2" id="KW-1185">Reference proteome</keyword>
<evidence type="ECO:0008006" key="3">
    <source>
        <dbReference type="Google" id="ProtNLM"/>
    </source>
</evidence>
<reference evidence="1 2" key="1">
    <citation type="submission" date="2019-12" db="EMBL/GenBank/DDBJ databases">
        <title>Genome sequence of Streptomyces bambusae.</title>
        <authorList>
            <person name="Bansal K."/>
            <person name="Choksket S."/>
            <person name="Korpole S."/>
            <person name="Patil P.B."/>
        </authorList>
    </citation>
    <scope>NUCLEOTIDE SEQUENCE [LARGE SCALE GENOMIC DNA]</scope>
    <source>
        <strain evidence="1 2">SK60</strain>
    </source>
</reference>
<organism evidence="1 2">
    <name type="scientific">Streptomyces bambusae</name>
    <dbReference type="NCBI Taxonomy" id="1550616"/>
    <lineage>
        <taxon>Bacteria</taxon>
        <taxon>Bacillati</taxon>
        <taxon>Actinomycetota</taxon>
        <taxon>Actinomycetes</taxon>
        <taxon>Kitasatosporales</taxon>
        <taxon>Streptomycetaceae</taxon>
        <taxon>Streptomyces</taxon>
    </lineage>
</organism>
<evidence type="ECO:0000313" key="2">
    <source>
        <dbReference type="Proteomes" id="UP000812013"/>
    </source>
</evidence>
<name>A0ABS6ZA45_9ACTN</name>
<dbReference type="Proteomes" id="UP000812013">
    <property type="component" value="Unassembled WGS sequence"/>
</dbReference>
<accession>A0ABS6ZA45</accession>
<dbReference type="EMBL" id="WTFF01000180">
    <property type="protein sequence ID" value="MBW5484639.1"/>
    <property type="molecule type" value="Genomic_DNA"/>
</dbReference>
<protein>
    <recommendedName>
        <fullName evidence="3">Lipoprotein</fullName>
    </recommendedName>
</protein>
<comment type="caution">
    <text evidence="1">The sequence shown here is derived from an EMBL/GenBank/DDBJ whole genome shotgun (WGS) entry which is preliminary data.</text>
</comment>
<sequence length="118" mass="12409">MCGCGAPAAREDAAGRAGLAFEEALATGDHARACALLAPSTREQLEQDEQESCTRALPAEELPRAVGLRGVEAYGRQALVRMSGDTLFLSLFTGGWKVVAAGCTPQPDQPYRCLVKGT</sequence>
<gene>
    <name evidence="1" type="ORF">GPJ59_22860</name>
</gene>